<sequence>MVIPKGKVIHEDLSTSYTDIDELLRDLRQNSFTGYCQVNFWEYRGTLFLDRGRIINAFEEAGSAHTIGDRAIRSILAKAKQKDGTVSVFQLQDEMVATLASVLNSKVKYRDLTTELTSLEKLISKLKKEEHSGYVEVLLNGDNGDGCIYFQDGRAMESVFRAVDGEMISGPSGFKKILGLSTEVGAVFNVFESDLSSIVVDSSVSDEVIQLFQNTLNVLEESVDAKLGTGKFADEFKRRLAINANKYLFLDPFAGEFVYKEKTLSFEGEDTTLEDFTIGVCDVISQTVEHFKQKDETLLDAICSGIQPLKEDRMQLIDRLKLDMKMPSVFGDRVVAESAPKEGEEKESKGGRLSRLFKRKKSSEEA</sequence>
<protein>
    <recommendedName>
        <fullName evidence="4">DUF4388 domain-containing protein</fullName>
    </recommendedName>
</protein>
<name>A0A081CA18_VECG1</name>
<gene>
    <name evidence="2" type="ORF">U27_01323</name>
</gene>
<dbReference type="AlphaFoldDB" id="A0A081CA18"/>
<feature type="compositionally biased region" description="Basic residues" evidence="1">
    <location>
        <begin position="355"/>
        <end position="366"/>
    </location>
</feature>
<dbReference type="EMBL" id="DF820479">
    <property type="protein sequence ID" value="GAK61423.1"/>
    <property type="molecule type" value="Genomic_DNA"/>
</dbReference>
<organism evidence="2">
    <name type="scientific">Vecturithrix granuli</name>
    <dbReference type="NCBI Taxonomy" id="1499967"/>
    <lineage>
        <taxon>Bacteria</taxon>
        <taxon>Candidatus Moduliflexota</taxon>
        <taxon>Candidatus Vecturitrichia</taxon>
        <taxon>Candidatus Vecturitrichales</taxon>
        <taxon>Candidatus Vecturitrichaceae</taxon>
        <taxon>Candidatus Vecturithrix</taxon>
    </lineage>
</organism>
<keyword evidence="3" id="KW-1185">Reference proteome</keyword>
<reference evidence="2" key="1">
    <citation type="journal article" date="2015" name="PeerJ">
        <title>First genomic representation of candidate bacterial phylum KSB3 points to enhanced environmental sensing as a trigger of wastewater bulking.</title>
        <authorList>
            <person name="Sekiguchi Y."/>
            <person name="Ohashi A."/>
            <person name="Parks D.H."/>
            <person name="Yamauchi T."/>
            <person name="Tyson G.W."/>
            <person name="Hugenholtz P."/>
        </authorList>
    </citation>
    <scope>NUCLEOTIDE SEQUENCE [LARGE SCALE GENOMIC DNA]</scope>
</reference>
<evidence type="ECO:0000313" key="2">
    <source>
        <dbReference type="EMBL" id="GAK61423.1"/>
    </source>
</evidence>
<proteinExistence type="predicted"/>
<evidence type="ECO:0000256" key="1">
    <source>
        <dbReference type="SAM" id="MobiDB-lite"/>
    </source>
</evidence>
<dbReference type="STRING" id="1499967.U27_01323"/>
<feature type="region of interest" description="Disordered" evidence="1">
    <location>
        <begin position="335"/>
        <end position="366"/>
    </location>
</feature>
<accession>A0A081CA18</accession>
<dbReference type="eggNOG" id="ENOG5033DFT">
    <property type="taxonomic scope" value="Bacteria"/>
</dbReference>
<evidence type="ECO:0000313" key="3">
    <source>
        <dbReference type="Proteomes" id="UP000030661"/>
    </source>
</evidence>
<feature type="compositionally biased region" description="Basic and acidic residues" evidence="1">
    <location>
        <begin position="339"/>
        <end position="350"/>
    </location>
</feature>
<evidence type="ECO:0008006" key="4">
    <source>
        <dbReference type="Google" id="ProtNLM"/>
    </source>
</evidence>
<dbReference type="HOGENOM" id="CLU_755787_0_0_0"/>
<dbReference type="Proteomes" id="UP000030661">
    <property type="component" value="Unassembled WGS sequence"/>
</dbReference>